<proteinExistence type="predicted"/>
<evidence type="ECO:0000313" key="3">
    <source>
        <dbReference type="Proteomes" id="UP000717328"/>
    </source>
</evidence>
<dbReference type="AlphaFoldDB" id="A0A9P7KGZ4"/>
<feature type="compositionally biased region" description="Polar residues" evidence="1">
    <location>
        <begin position="40"/>
        <end position="49"/>
    </location>
</feature>
<sequence length="128" mass="14173">MHASQKNVVLKASQKKLEQARKQLARLEDTTSSRVTRRSASNTESTRAQQIMKKKSEIAALEAECAAVVQPNLRSKRTASPAERSETSKKGRLEEENLSDLSDLSDDEVNDNIRSGDTQTHVSHRAGL</sequence>
<evidence type="ECO:0000256" key="1">
    <source>
        <dbReference type="SAM" id="MobiDB-lite"/>
    </source>
</evidence>
<organism evidence="2 3">
    <name type="scientific">Sphagnurus paluster</name>
    <dbReference type="NCBI Taxonomy" id="117069"/>
    <lineage>
        <taxon>Eukaryota</taxon>
        <taxon>Fungi</taxon>
        <taxon>Dikarya</taxon>
        <taxon>Basidiomycota</taxon>
        <taxon>Agaricomycotina</taxon>
        <taxon>Agaricomycetes</taxon>
        <taxon>Agaricomycetidae</taxon>
        <taxon>Agaricales</taxon>
        <taxon>Tricholomatineae</taxon>
        <taxon>Lyophyllaceae</taxon>
        <taxon>Sphagnurus</taxon>
    </lineage>
</organism>
<dbReference type="EMBL" id="JABCKI010001482">
    <property type="protein sequence ID" value="KAG5649154.1"/>
    <property type="molecule type" value="Genomic_DNA"/>
</dbReference>
<feature type="compositionally biased region" description="Basic and acidic residues" evidence="1">
    <location>
        <begin position="83"/>
        <end position="95"/>
    </location>
</feature>
<dbReference type="Proteomes" id="UP000717328">
    <property type="component" value="Unassembled WGS sequence"/>
</dbReference>
<feature type="compositionally biased region" description="Basic and acidic residues" evidence="1">
    <location>
        <begin position="15"/>
        <end position="31"/>
    </location>
</feature>
<gene>
    <name evidence="2" type="ORF">H0H81_005804</name>
</gene>
<keyword evidence="3" id="KW-1185">Reference proteome</keyword>
<name>A0A9P7KGZ4_9AGAR</name>
<reference evidence="2" key="1">
    <citation type="submission" date="2021-02" db="EMBL/GenBank/DDBJ databases">
        <authorList>
            <person name="Nieuwenhuis M."/>
            <person name="Van De Peppel L.J.J."/>
        </authorList>
    </citation>
    <scope>NUCLEOTIDE SEQUENCE</scope>
    <source>
        <strain evidence="2">D49</strain>
    </source>
</reference>
<evidence type="ECO:0000313" key="2">
    <source>
        <dbReference type="EMBL" id="KAG5649154.1"/>
    </source>
</evidence>
<protein>
    <submittedName>
        <fullName evidence="2">Uncharacterized protein</fullName>
    </submittedName>
</protein>
<reference evidence="2" key="2">
    <citation type="submission" date="2021-10" db="EMBL/GenBank/DDBJ databases">
        <title>Phylogenomics reveals ancestral predisposition of the termite-cultivated fungus Termitomyces towards a domesticated lifestyle.</title>
        <authorList>
            <person name="Auxier B."/>
            <person name="Grum-Grzhimaylo A."/>
            <person name="Cardenas M.E."/>
            <person name="Lodge J.D."/>
            <person name="Laessoe T."/>
            <person name="Pedersen O."/>
            <person name="Smith M.E."/>
            <person name="Kuyper T.W."/>
            <person name="Franco-Molano E.A."/>
            <person name="Baroni T.J."/>
            <person name="Aanen D.K."/>
        </authorList>
    </citation>
    <scope>NUCLEOTIDE SEQUENCE</scope>
    <source>
        <strain evidence="2">D49</strain>
    </source>
</reference>
<feature type="region of interest" description="Disordered" evidence="1">
    <location>
        <begin position="1"/>
        <end position="51"/>
    </location>
</feature>
<accession>A0A9P7KGZ4</accession>
<comment type="caution">
    <text evidence="2">The sequence shown here is derived from an EMBL/GenBank/DDBJ whole genome shotgun (WGS) entry which is preliminary data.</text>
</comment>
<feature type="region of interest" description="Disordered" evidence="1">
    <location>
        <begin position="69"/>
        <end position="128"/>
    </location>
</feature>